<dbReference type="SUPFAM" id="SSF55781">
    <property type="entry name" value="GAF domain-like"/>
    <property type="match status" value="1"/>
</dbReference>
<evidence type="ECO:0000313" key="3">
    <source>
        <dbReference type="Proteomes" id="UP000193136"/>
    </source>
</evidence>
<dbReference type="Proteomes" id="UP000193136">
    <property type="component" value="Unassembled WGS sequence"/>
</dbReference>
<dbReference type="RefSeq" id="WP_085009625.1">
    <property type="nucleotide sequence ID" value="NZ_NAAD01000004.1"/>
</dbReference>
<sequence>MKISDFCSRLEDRLATRAAGEGRIELVVQAVHKAFNVRPDEVALFTLDGATSVLCFLWPLKLRSSGFVPLSSSDSLAARTARDNRPYLNNRFASAQHASIFESIRLSNNQIGKPEPIQKIISAPLSIKGDVKGVIQVCRKGSDPAKAGPNFSPEELDALAEIARSIARYL</sequence>
<dbReference type="AlphaFoldDB" id="A0A1X0YA46"/>
<dbReference type="STRING" id="1969733.B5V00_04790"/>
<accession>A0A1X0YA46</accession>
<dbReference type="InterPro" id="IPR003018">
    <property type="entry name" value="GAF"/>
</dbReference>
<name>A0A1X0YA46_9BACT</name>
<reference evidence="2 3" key="1">
    <citation type="submission" date="2017-03" db="EMBL/GenBank/DDBJ databases">
        <title>Genome sequence of Geothermobacter sp. EPR-M, Deep-Sea Iron Reducer.</title>
        <authorList>
            <person name="Tully B."/>
            <person name="Savalia P."/>
            <person name="Abuyen K."/>
            <person name="Baughan C."/>
            <person name="Romero E."/>
            <person name="Ronkowski C."/>
            <person name="Torres B."/>
            <person name="Tremblay J."/>
            <person name="Trujillo A."/>
            <person name="Tyler M."/>
            <person name="Perez-Rodriguez I."/>
            <person name="Amend J."/>
        </authorList>
    </citation>
    <scope>NUCLEOTIDE SEQUENCE [LARGE SCALE GENOMIC DNA]</scope>
    <source>
        <strain evidence="2 3">EPR-M</strain>
    </source>
</reference>
<evidence type="ECO:0000313" key="2">
    <source>
        <dbReference type="EMBL" id="ORJ62071.1"/>
    </source>
</evidence>
<gene>
    <name evidence="2" type="ORF">B5V00_04790</name>
</gene>
<evidence type="ECO:0000259" key="1">
    <source>
        <dbReference type="Pfam" id="PF01590"/>
    </source>
</evidence>
<protein>
    <recommendedName>
        <fullName evidence="1">GAF domain-containing protein</fullName>
    </recommendedName>
</protein>
<dbReference type="InterPro" id="IPR029016">
    <property type="entry name" value="GAF-like_dom_sf"/>
</dbReference>
<organism evidence="2 3">
    <name type="scientific">Geothermobacter hydrogeniphilus</name>
    <dbReference type="NCBI Taxonomy" id="1969733"/>
    <lineage>
        <taxon>Bacteria</taxon>
        <taxon>Pseudomonadati</taxon>
        <taxon>Thermodesulfobacteriota</taxon>
        <taxon>Desulfuromonadia</taxon>
        <taxon>Desulfuromonadales</taxon>
        <taxon>Geothermobacteraceae</taxon>
        <taxon>Geothermobacter</taxon>
    </lineage>
</organism>
<comment type="caution">
    <text evidence="2">The sequence shown here is derived from an EMBL/GenBank/DDBJ whole genome shotgun (WGS) entry which is preliminary data.</text>
</comment>
<keyword evidence="3" id="KW-1185">Reference proteome</keyword>
<feature type="domain" description="GAF" evidence="1">
    <location>
        <begin position="25"/>
        <end position="168"/>
    </location>
</feature>
<dbReference type="EMBL" id="NAAD01000004">
    <property type="protein sequence ID" value="ORJ62071.1"/>
    <property type="molecule type" value="Genomic_DNA"/>
</dbReference>
<proteinExistence type="predicted"/>
<dbReference type="Gene3D" id="3.30.450.40">
    <property type="match status" value="1"/>
</dbReference>
<dbReference type="Pfam" id="PF01590">
    <property type="entry name" value="GAF"/>
    <property type="match status" value="1"/>
</dbReference>
<dbReference type="OrthoDB" id="5395393at2"/>